<dbReference type="AlphaFoldDB" id="A0AAN6Y171"/>
<evidence type="ECO:0000256" key="1">
    <source>
        <dbReference type="SAM" id="SignalP"/>
    </source>
</evidence>
<protein>
    <submittedName>
        <fullName evidence="2">Uncharacterized protein</fullName>
    </submittedName>
</protein>
<evidence type="ECO:0000313" key="2">
    <source>
        <dbReference type="EMBL" id="KAK4210554.1"/>
    </source>
</evidence>
<evidence type="ECO:0000313" key="3">
    <source>
        <dbReference type="Proteomes" id="UP001301769"/>
    </source>
</evidence>
<accession>A0AAN6Y171</accession>
<dbReference type="EMBL" id="MU858171">
    <property type="protein sequence ID" value="KAK4210554.1"/>
    <property type="molecule type" value="Genomic_DNA"/>
</dbReference>
<feature type="chain" id="PRO_5043001032" evidence="1">
    <location>
        <begin position="19"/>
        <end position="547"/>
    </location>
</feature>
<proteinExistence type="predicted"/>
<feature type="signal peptide" evidence="1">
    <location>
        <begin position="1"/>
        <end position="18"/>
    </location>
</feature>
<reference evidence="2" key="2">
    <citation type="submission" date="2023-05" db="EMBL/GenBank/DDBJ databases">
        <authorList>
            <consortium name="Lawrence Berkeley National Laboratory"/>
            <person name="Steindorff A."/>
            <person name="Hensen N."/>
            <person name="Bonometti L."/>
            <person name="Westerberg I."/>
            <person name="Brannstrom I.O."/>
            <person name="Guillou S."/>
            <person name="Cros-Aarteil S."/>
            <person name="Calhoun S."/>
            <person name="Haridas S."/>
            <person name="Kuo A."/>
            <person name="Mondo S."/>
            <person name="Pangilinan J."/>
            <person name="Riley R."/>
            <person name="Labutti K."/>
            <person name="Andreopoulos B."/>
            <person name="Lipzen A."/>
            <person name="Chen C."/>
            <person name="Yanf M."/>
            <person name="Daum C."/>
            <person name="Ng V."/>
            <person name="Clum A."/>
            <person name="Ohm R."/>
            <person name="Martin F."/>
            <person name="Silar P."/>
            <person name="Natvig D."/>
            <person name="Lalanne C."/>
            <person name="Gautier V."/>
            <person name="Ament-Velasquez S.L."/>
            <person name="Kruys A."/>
            <person name="Hutchinson M.I."/>
            <person name="Powell A.J."/>
            <person name="Barry K."/>
            <person name="Miller A.N."/>
            <person name="Grigoriev I.V."/>
            <person name="Debuchy R."/>
            <person name="Gladieux P."/>
            <person name="Thoren M.H."/>
            <person name="Johannesson H."/>
        </authorList>
    </citation>
    <scope>NUCLEOTIDE SEQUENCE</scope>
    <source>
        <strain evidence="2">PSN293</strain>
    </source>
</reference>
<sequence>MPGCLFLVRLAGFLGLLAEVVVSAPATWSSGLSVQPRQYWPDPTKEPIPSEEECILESFSSPKWGIYDPALITVNGSSGGSMGDIRFLTMNTATGLVANCTANNIELDPKGLDALEFWHNCSVPNLFFQFNLTSFELRLKGTWTCGESKLRFAANGTWEEPLIQGCLDDWEAPRGQEILCIMGNSQVWGGLSSPVNITPQLPLLPYTPQEPPWRCVDRSVDPQWQISNMLYQQDSLENHYNLSLDLLNLSNNEIVVCNVTVDQSRGIANKDGSVPWVDCRNTAKNNITSTSIMFDTINGLLWVKQSWNCSDGIEGLERNDFTGTAYLKTNLKCGKPLSLDLHDSEGSVTGTSSGYNCTLNDTTTDFAGYSPEAPVSMPHTSYSKSCTMGSIINTTSLSLQKYEISELSSGTKVGTFSLFNPGSGDTYHLFRIPVQDDGAWHECNAADSANSEPYPWQLVGCRYSLDRKSHRISFQIQWYCDDRDPSHAILFDATAGTAVLPAEKCDDAKSSCRLPIDGTAEVAMPVSSLTWTSLSGPMDRGPILPWI</sequence>
<comment type="caution">
    <text evidence="2">The sequence shown here is derived from an EMBL/GenBank/DDBJ whole genome shotgun (WGS) entry which is preliminary data.</text>
</comment>
<name>A0AAN6Y171_9PEZI</name>
<reference evidence="2" key="1">
    <citation type="journal article" date="2023" name="Mol. Phylogenet. Evol.">
        <title>Genome-scale phylogeny and comparative genomics of the fungal order Sordariales.</title>
        <authorList>
            <person name="Hensen N."/>
            <person name="Bonometti L."/>
            <person name="Westerberg I."/>
            <person name="Brannstrom I.O."/>
            <person name="Guillou S."/>
            <person name="Cros-Aarteil S."/>
            <person name="Calhoun S."/>
            <person name="Haridas S."/>
            <person name="Kuo A."/>
            <person name="Mondo S."/>
            <person name="Pangilinan J."/>
            <person name="Riley R."/>
            <person name="LaButti K."/>
            <person name="Andreopoulos B."/>
            <person name="Lipzen A."/>
            <person name="Chen C."/>
            <person name="Yan M."/>
            <person name="Daum C."/>
            <person name="Ng V."/>
            <person name="Clum A."/>
            <person name="Steindorff A."/>
            <person name="Ohm R.A."/>
            <person name="Martin F."/>
            <person name="Silar P."/>
            <person name="Natvig D.O."/>
            <person name="Lalanne C."/>
            <person name="Gautier V."/>
            <person name="Ament-Velasquez S.L."/>
            <person name="Kruys A."/>
            <person name="Hutchinson M.I."/>
            <person name="Powell A.J."/>
            <person name="Barry K."/>
            <person name="Miller A.N."/>
            <person name="Grigoriev I.V."/>
            <person name="Debuchy R."/>
            <person name="Gladieux P."/>
            <person name="Hiltunen Thoren M."/>
            <person name="Johannesson H."/>
        </authorList>
    </citation>
    <scope>NUCLEOTIDE SEQUENCE</scope>
    <source>
        <strain evidence="2">PSN293</strain>
    </source>
</reference>
<keyword evidence="1" id="KW-0732">Signal</keyword>
<organism evidence="2 3">
    <name type="scientific">Rhypophila decipiens</name>
    <dbReference type="NCBI Taxonomy" id="261697"/>
    <lineage>
        <taxon>Eukaryota</taxon>
        <taxon>Fungi</taxon>
        <taxon>Dikarya</taxon>
        <taxon>Ascomycota</taxon>
        <taxon>Pezizomycotina</taxon>
        <taxon>Sordariomycetes</taxon>
        <taxon>Sordariomycetidae</taxon>
        <taxon>Sordariales</taxon>
        <taxon>Naviculisporaceae</taxon>
        <taxon>Rhypophila</taxon>
    </lineage>
</organism>
<gene>
    <name evidence="2" type="ORF">QBC37DRAFT_442656</name>
</gene>
<keyword evidence="3" id="KW-1185">Reference proteome</keyword>
<dbReference type="Proteomes" id="UP001301769">
    <property type="component" value="Unassembled WGS sequence"/>
</dbReference>